<feature type="binding site" evidence="15">
    <location>
        <position position="117"/>
    </location>
    <ligand>
        <name>Mg(2+)</name>
        <dbReference type="ChEBI" id="CHEBI:18420"/>
    </ligand>
</feature>
<keyword evidence="13 15" id="KW-0460">Magnesium</keyword>
<comment type="caution">
    <text evidence="18">The sequence shown here is derived from an EMBL/GenBank/DDBJ whole genome shotgun (WGS) entry which is preliminary data.</text>
</comment>
<keyword evidence="9 15" id="KW-0540">Nuclease</keyword>
<dbReference type="EC" id="3.1.26.3" evidence="15"/>
<dbReference type="FunFam" id="3.30.160.20:FF:000003">
    <property type="entry name" value="Ribonuclease 3"/>
    <property type="match status" value="1"/>
</dbReference>
<dbReference type="GO" id="GO:0006364">
    <property type="term" value="P:rRNA processing"/>
    <property type="evidence" value="ECO:0007669"/>
    <property type="project" value="UniProtKB-UniRule"/>
</dbReference>
<dbReference type="Pfam" id="PF00035">
    <property type="entry name" value="dsrm"/>
    <property type="match status" value="1"/>
</dbReference>
<dbReference type="GO" id="GO:0008033">
    <property type="term" value="P:tRNA processing"/>
    <property type="evidence" value="ECO:0007669"/>
    <property type="project" value="UniProtKB-KW"/>
</dbReference>
<keyword evidence="10 15" id="KW-0479">Metal-binding</keyword>
<dbReference type="CDD" id="cd10845">
    <property type="entry name" value="DSRM_RNAse_III_family"/>
    <property type="match status" value="1"/>
</dbReference>
<feature type="active site" evidence="15">
    <location>
        <position position="53"/>
    </location>
</feature>
<evidence type="ECO:0000256" key="1">
    <source>
        <dbReference type="ARBA" id="ARBA00000109"/>
    </source>
</evidence>
<dbReference type="InterPro" id="IPR000999">
    <property type="entry name" value="RNase_III_dom"/>
</dbReference>
<evidence type="ECO:0000256" key="11">
    <source>
        <dbReference type="ARBA" id="ARBA00022759"/>
    </source>
</evidence>
<feature type="active site" evidence="15">
    <location>
        <position position="120"/>
    </location>
</feature>
<comment type="subcellular location">
    <subcellularLocation>
        <location evidence="2 15">Cytoplasm</location>
    </subcellularLocation>
</comment>
<comment type="function">
    <text evidence="15">Digests double-stranded RNA. Involved in the processing of primary rRNA transcript to yield the immediate precursors to the large and small rRNAs (23S and 16S). Processes some mRNAs, and tRNAs when they are encoded in the rRNA operon. Processes pre-crRNA and tracrRNA of type II CRISPR loci if present in the organism.</text>
</comment>
<comment type="cofactor">
    <cofactor evidence="15">
        <name>Mg(2+)</name>
        <dbReference type="ChEBI" id="CHEBI:18420"/>
    </cofactor>
</comment>
<dbReference type="Gene3D" id="3.30.160.20">
    <property type="match status" value="1"/>
</dbReference>
<keyword evidence="14 15" id="KW-0694">RNA-binding</keyword>
<dbReference type="PROSITE" id="PS50137">
    <property type="entry name" value="DS_RBD"/>
    <property type="match status" value="1"/>
</dbReference>
<keyword evidence="8 15" id="KW-0819">tRNA processing</keyword>
<evidence type="ECO:0000256" key="8">
    <source>
        <dbReference type="ARBA" id="ARBA00022694"/>
    </source>
</evidence>
<keyword evidence="12 15" id="KW-0378">Hydrolase</keyword>
<dbReference type="GO" id="GO:0006397">
    <property type="term" value="P:mRNA processing"/>
    <property type="evidence" value="ECO:0007669"/>
    <property type="project" value="UniProtKB-UniRule"/>
</dbReference>
<dbReference type="GO" id="GO:0019843">
    <property type="term" value="F:rRNA binding"/>
    <property type="evidence" value="ECO:0007669"/>
    <property type="project" value="UniProtKB-KW"/>
</dbReference>
<evidence type="ECO:0000256" key="2">
    <source>
        <dbReference type="ARBA" id="ARBA00004496"/>
    </source>
</evidence>
<keyword evidence="11 15" id="KW-0255">Endonuclease</keyword>
<dbReference type="PANTHER" id="PTHR11207:SF0">
    <property type="entry name" value="RIBONUCLEASE 3"/>
    <property type="match status" value="1"/>
</dbReference>
<evidence type="ECO:0000259" key="16">
    <source>
        <dbReference type="PROSITE" id="PS50137"/>
    </source>
</evidence>
<dbReference type="GO" id="GO:0004525">
    <property type="term" value="F:ribonuclease III activity"/>
    <property type="evidence" value="ECO:0007669"/>
    <property type="project" value="UniProtKB-UniRule"/>
</dbReference>
<dbReference type="NCBIfam" id="TIGR02191">
    <property type="entry name" value="RNaseIII"/>
    <property type="match status" value="1"/>
</dbReference>
<dbReference type="SMART" id="SM00535">
    <property type="entry name" value="RIBOc"/>
    <property type="match status" value="1"/>
</dbReference>
<feature type="domain" description="RNase III" evidence="17">
    <location>
        <begin position="10"/>
        <end position="131"/>
    </location>
</feature>
<keyword evidence="5 15" id="KW-0963">Cytoplasm</keyword>
<dbReference type="EMBL" id="DRBS01000074">
    <property type="protein sequence ID" value="HDD43604.1"/>
    <property type="molecule type" value="Genomic_DNA"/>
</dbReference>
<feature type="domain" description="DRBM" evidence="16">
    <location>
        <begin position="157"/>
        <end position="226"/>
    </location>
</feature>
<evidence type="ECO:0000256" key="9">
    <source>
        <dbReference type="ARBA" id="ARBA00022722"/>
    </source>
</evidence>
<evidence type="ECO:0000256" key="6">
    <source>
        <dbReference type="ARBA" id="ARBA00022552"/>
    </source>
</evidence>
<dbReference type="CDD" id="cd00593">
    <property type="entry name" value="RIBOc"/>
    <property type="match status" value="1"/>
</dbReference>
<proteinExistence type="inferred from homology"/>
<dbReference type="SUPFAM" id="SSF69065">
    <property type="entry name" value="RNase III domain-like"/>
    <property type="match status" value="1"/>
</dbReference>
<evidence type="ECO:0000256" key="7">
    <source>
        <dbReference type="ARBA" id="ARBA00022664"/>
    </source>
</evidence>
<dbReference type="GO" id="GO:0005737">
    <property type="term" value="C:cytoplasm"/>
    <property type="evidence" value="ECO:0007669"/>
    <property type="project" value="UniProtKB-SubCell"/>
</dbReference>
<dbReference type="PANTHER" id="PTHR11207">
    <property type="entry name" value="RIBONUCLEASE III"/>
    <property type="match status" value="1"/>
</dbReference>
<protein>
    <recommendedName>
        <fullName evidence="15">Ribonuclease 3</fullName>
        <ecNumber evidence="15">3.1.26.3</ecNumber>
    </recommendedName>
    <alternativeName>
        <fullName evidence="15">Ribonuclease III</fullName>
        <shortName evidence="15">RNase III</shortName>
    </alternativeName>
</protein>
<keyword evidence="6 15" id="KW-0698">rRNA processing</keyword>
<comment type="catalytic activity">
    <reaction evidence="1 15">
        <text>Endonucleolytic cleavage to 5'-phosphomonoester.</text>
        <dbReference type="EC" id="3.1.26.3"/>
    </reaction>
</comment>
<evidence type="ECO:0000256" key="12">
    <source>
        <dbReference type="ARBA" id="ARBA00022801"/>
    </source>
</evidence>
<dbReference type="InterPro" id="IPR036389">
    <property type="entry name" value="RNase_III_sf"/>
</dbReference>
<evidence type="ECO:0000256" key="14">
    <source>
        <dbReference type="ARBA" id="ARBA00022884"/>
    </source>
</evidence>
<evidence type="ECO:0000256" key="4">
    <source>
        <dbReference type="ARBA" id="ARBA00011738"/>
    </source>
</evidence>
<dbReference type="AlphaFoldDB" id="A0A7C0U1I3"/>
<dbReference type="Proteomes" id="UP000886289">
    <property type="component" value="Unassembled WGS sequence"/>
</dbReference>
<reference evidence="18" key="1">
    <citation type="journal article" date="2020" name="mSystems">
        <title>Genome- and Community-Level Interaction Insights into Carbon Utilization and Element Cycling Functions of Hydrothermarchaeota in Hydrothermal Sediment.</title>
        <authorList>
            <person name="Zhou Z."/>
            <person name="Liu Y."/>
            <person name="Xu W."/>
            <person name="Pan J."/>
            <person name="Luo Z.H."/>
            <person name="Li M."/>
        </authorList>
    </citation>
    <scope>NUCLEOTIDE SEQUENCE [LARGE SCALE GENOMIC DNA]</scope>
    <source>
        <strain evidence="18">HyVt-233</strain>
    </source>
</reference>
<dbReference type="HAMAP" id="MF_00104">
    <property type="entry name" value="RNase_III"/>
    <property type="match status" value="1"/>
</dbReference>
<dbReference type="InterPro" id="IPR014720">
    <property type="entry name" value="dsRBD_dom"/>
</dbReference>
<comment type="subunit">
    <text evidence="4 15">Homodimer.</text>
</comment>
<dbReference type="InterPro" id="IPR011907">
    <property type="entry name" value="RNase_III"/>
</dbReference>
<evidence type="ECO:0000259" key="17">
    <source>
        <dbReference type="PROSITE" id="PS50142"/>
    </source>
</evidence>
<evidence type="ECO:0000256" key="13">
    <source>
        <dbReference type="ARBA" id="ARBA00022842"/>
    </source>
</evidence>
<dbReference type="GO" id="GO:0042802">
    <property type="term" value="F:identical protein binding"/>
    <property type="evidence" value="ECO:0007669"/>
    <property type="project" value="UniProtKB-ARBA"/>
</dbReference>
<keyword evidence="15" id="KW-0699">rRNA-binding</keyword>
<keyword evidence="7 15" id="KW-0507">mRNA processing</keyword>
<sequence length="226" mass="26139">MYKNEMMKNLEILEKRLGYFFKNIKLLQQALIHRSYAHEAGVISNERLEFLGDAVLELAIRTFLFEKEPKLTEGELSRLKAFLVEETTLAEVACSLGLSEFLWLGKGEKGTESILADTLEAVIAAIYLDSDFTTVKKLIKKLFNPWFIKVYQGDYRDYKTELQNILQSRYKLLPTYRILKINGPDHDRIFQVGVFIKNELWGKGEGKSRKKAEQNAAKQALQRLKI</sequence>
<dbReference type="GO" id="GO:0003725">
    <property type="term" value="F:double-stranded RNA binding"/>
    <property type="evidence" value="ECO:0007669"/>
    <property type="project" value="TreeGrafter"/>
</dbReference>
<feature type="binding site" evidence="15">
    <location>
        <position position="49"/>
    </location>
    <ligand>
        <name>Mg(2+)</name>
        <dbReference type="ChEBI" id="CHEBI:18420"/>
    </ligand>
</feature>
<name>A0A7C0U1I3_DESA2</name>
<dbReference type="GO" id="GO:0046872">
    <property type="term" value="F:metal ion binding"/>
    <property type="evidence" value="ECO:0007669"/>
    <property type="project" value="UniProtKB-KW"/>
</dbReference>
<dbReference type="PROSITE" id="PS00517">
    <property type="entry name" value="RNASE_3_1"/>
    <property type="match status" value="1"/>
</dbReference>
<dbReference type="FunFam" id="1.10.1520.10:FF:000001">
    <property type="entry name" value="Ribonuclease 3"/>
    <property type="match status" value="1"/>
</dbReference>
<dbReference type="Pfam" id="PF14622">
    <property type="entry name" value="Ribonucleas_3_3"/>
    <property type="match status" value="1"/>
</dbReference>
<feature type="binding site" evidence="15">
    <location>
        <position position="120"/>
    </location>
    <ligand>
        <name>Mg(2+)</name>
        <dbReference type="ChEBI" id="CHEBI:18420"/>
    </ligand>
</feature>
<evidence type="ECO:0000256" key="5">
    <source>
        <dbReference type="ARBA" id="ARBA00022490"/>
    </source>
</evidence>
<dbReference type="Gene3D" id="1.10.1520.10">
    <property type="entry name" value="Ribonuclease III domain"/>
    <property type="match status" value="1"/>
</dbReference>
<dbReference type="SUPFAM" id="SSF54768">
    <property type="entry name" value="dsRNA-binding domain-like"/>
    <property type="match status" value="1"/>
</dbReference>
<dbReference type="GO" id="GO:0010468">
    <property type="term" value="P:regulation of gene expression"/>
    <property type="evidence" value="ECO:0007669"/>
    <property type="project" value="TreeGrafter"/>
</dbReference>
<dbReference type="PROSITE" id="PS50142">
    <property type="entry name" value="RNASE_3_2"/>
    <property type="match status" value="1"/>
</dbReference>
<comment type="similarity">
    <text evidence="3">Belongs to the ribonuclease III family.</text>
</comment>
<organism evidence="18">
    <name type="scientific">Desulfofervidus auxilii</name>
    <dbReference type="NCBI Taxonomy" id="1621989"/>
    <lineage>
        <taxon>Bacteria</taxon>
        <taxon>Pseudomonadati</taxon>
        <taxon>Thermodesulfobacteriota</taxon>
        <taxon>Candidatus Desulfofervidia</taxon>
        <taxon>Candidatus Desulfofervidales</taxon>
        <taxon>Candidatus Desulfofervidaceae</taxon>
        <taxon>Candidatus Desulfofervidus</taxon>
    </lineage>
</organism>
<gene>
    <name evidence="15 18" type="primary">rnc</name>
    <name evidence="18" type="ORF">ENG63_01905</name>
</gene>
<evidence type="ECO:0000256" key="3">
    <source>
        <dbReference type="ARBA" id="ARBA00010183"/>
    </source>
</evidence>
<evidence type="ECO:0000313" key="18">
    <source>
        <dbReference type="EMBL" id="HDD43604.1"/>
    </source>
</evidence>
<dbReference type="SMART" id="SM00358">
    <property type="entry name" value="DSRM"/>
    <property type="match status" value="1"/>
</dbReference>
<evidence type="ECO:0000256" key="15">
    <source>
        <dbReference type="HAMAP-Rule" id="MF_00104"/>
    </source>
</evidence>
<evidence type="ECO:0000256" key="10">
    <source>
        <dbReference type="ARBA" id="ARBA00022723"/>
    </source>
</evidence>
<accession>A0A7C0U1I3</accession>